<reference evidence="4" key="1">
    <citation type="submission" date="2018-10" db="EMBL/GenBank/DDBJ databases">
        <title>Hidden diversity of soil giant viruses.</title>
        <authorList>
            <person name="Schulz F."/>
            <person name="Alteio L."/>
            <person name="Goudeau D."/>
            <person name="Ryan E.M."/>
            <person name="Malmstrom R.R."/>
            <person name="Blanchard J."/>
            <person name="Woyke T."/>
        </authorList>
    </citation>
    <scope>NUCLEOTIDE SEQUENCE</scope>
    <source>
        <strain evidence="4">HYV1</strain>
    </source>
</reference>
<proteinExistence type="predicted"/>
<sequence>MGEITLIGIGVGIGFWLGYIISGKLAKRGIIEKRGRADILYYTPFCLLGEYLNCGDLIKLASTNRYLQKQVYLNARPTVEIYDVLDQVDLQKIFKDIKVTMKLSSKIRNDEIKNLGNIVSLDARDNGYITDHAFDKLRGLRSLSIGGYRNQISTDAIYRLTQLTSLNVSDTIITDDELDNLTLLKALKFNNMSNRITDFGLMKLTNLTDLNMKFGLVSDRALISLTNLTCLKIYFTPKITDHGIRSMSRLKVLAIGGRHNYASGVDNITNAGIIGLDLTDLDINNHNSITDEAVVTFKNLRSLNIKWNSKITVGVVSTLVGLRSLNISYNDVITDDAVRSLTNLTSLNLFGNKIITVYSLKYLGKLKHLDLGFNPCISGIDFRSVPNLTDLNLNYNSYVNCDHLGHLTRLRALRVYESISDRTLRKLTNLTSLTIRGAGALTKKGLISLPKLKMLYLANRRGFKEPYSVRKLRSSLDDRVPTWESENPVSGRMAIID</sequence>
<name>A0A3G5A7S1_9VIRU</name>
<evidence type="ECO:0000256" key="3">
    <source>
        <dbReference type="SAM" id="Phobius"/>
    </source>
</evidence>
<dbReference type="InterPro" id="IPR001611">
    <property type="entry name" value="Leu-rich_rpt"/>
</dbReference>
<dbReference type="SUPFAM" id="SSF52058">
    <property type="entry name" value="L domain-like"/>
    <property type="match status" value="1"/>
</dbReference>
<organism evidence="4">
    <name type="scientific">Hyperionvirus sp</name>
    <dbReference type="NCBI Taxonomy" id="2487770"/>
    <lineage>
        <taxon>Viruses</taxon>
        <taxon>Varidnaviria</taxon>
        <taxon>Bamfordvirae</taxon>
        <taxon>Nucleocytoviricota</taxon>
        <taxon>Megaviricetes</taxon>
        <taxon>Imitervirales</taxon>
        <taxon>Mimiviridae</taxon>
        <taxon>Klosneuvirinae</taxon>
    </lineage>
</organism>
<dbReference type="InterPro" id="IPR032675">
    <property type="entry name" value="LRR_dom_sf"/>
</dbReference>
<keyword evidence="3" id="KW-0472">Membrane</keyword>
<dbReference type="PANTHER" id="PTHR46652:SF3">
    <property type="entry name" value="LEUCINE-RICH REPEAT-CONTAINING PROTEIN 9"/>
    <property type="match status" value="1"/>
</dbReference>
<keyword evidence="2" id="KW-0677">Repeat</keyword>
<keyword evidence="3" id="KW-1133">Transmembrane helix</keyword>
<keyword evidence="1" id="KW-0433">Leucine-rich repeat</keyword>
<accession>A0A3G5A7S1</accession>
<feature type="transmembrane region" description="Helical" evidence="3">
    <location>
        <begin position="6"/>
        <end position="26"/>
    </location>
</feature>
<dbReference type="Gene3D" id="3.80.10.10">
    <property type="entry name" value="Ribonuclease Inhibitor"/>
    <property type="match status" value="3"/>
</dbReference>
<keyword evidence="3" id="KW-0812">Transmembrane</keyword>
<dbReference type="InterPro" id="IPR050836">
    <property type="entry name" value="SDS22/Internalin_LRR"/>
</dbReference>
<evidence type="ECO:0000256" key="1">
    <source>
        <dbReference type="ARBA" id="ARBA00022614"/>
    </source>
</evidence>
<dbReference type="EMBL" id="MK072387">
    <property type="protein sequence ID" value="AYV83306.1"/>
    <property type="molecule type" value="Genomic_DNA"/>
</dbReference>
<protein>
    <recommendedName>
        <fullName evidence="5">Leucine-rich repeat protein</fullName>
    </recommendedName>
</protein>
<evidence type="ECO:0008006" key="5">
    <source>
        <dbReference type="Google" id="ProtNLM"/>
    </source>
</evidence>
<dbReference type="PROSITE" id="PS51450">
    <property type="entry name" value="LRR"/>
    <property type="match status" value="1"/>
</dbReference>
<dbReference type="Pfam" id="PF13516">
    <property type="entry name" value="LRR_6"/>
    <property type="match status" value="1"/>
</dbReference>
<evidence type="ECO:0000313" key="4">
    <source>
        <dbReference type="EMBL" id="AYV83306.1"/>
    </source>
</evidence>
<dbReference type="InterPro" id="IPR006553">
    <property type="entry name" value="Leu-rich_rpt_Cys-con_subtyp"/>
</dbReference>
<evidence type="ECO:0000256" key="2">
    <source>
        <dbReference type="ARBA" id="ARBA00022737"/>
    </source>
</evidence>
<dbReference type="PANTHER" id="PTHR46652">
    <property type="entry name" value="LEUCINE-RICH REPEAT AND IQ DOMAIN-CONTAINING PROTEIN 1-RELATED"/>
    <property type="match status" value="1"/>
</dbReference>
<dbReference type="SMART" id="SM00367">
    <property type="entry name" value="LRR_CC"/>
    <property type="match status" value="7"/>
</dbReference>
<gene>
    <name evidence="4" type="ORF">Hyperionvirus5_112</name>
</gene>